<protein>
    <submittedName>
        <fullName evidence="2">Uncharacterized protein</fullName>
    </submittedName>
</protein>
<feature type="compositionally biased region" description="Basic and acidic residues" evidence="1">
    <location>
        <begin position="29"/>
        <end position="56"/>
    </location>
</feature>
<evidence type="ECO:0000313" key="2">
    <source>
        <dbReference type="EMBL" id="KAJ1134131.1"/>
    </source>
</evidence>
<evidence type="ECO:0000256" key="1">
    <source>
        <dbReference type="SAM" id="MobiDB-lite"/>
    </source>
</evidence>
<evidence type="ECO:0000313" key="3">
    <source>
        <dbReference type="Proteomes" id="UP001066276"/>
    </source>
</evidence>
<name>A0AAV7Q1A3_PLEWA</name>
<sequence>MQARPDVLTTSGIPSMDEKPEGGTGTSMQERRGESQKTDDWRRSSASRKTDEDRKQSDRRRRNRRRRRAETQEQNRRAWKQPQGWGRVGKSATSLEGRGSFRSGNLNTLGKLVAPFKNTHATQSFNLDVAWSRKAGSAVDAAALIRLLACRVRPCLAATPQVYL</sequence>
<organism evidence="2 3">
    <name type="scientific">Pleurodeles waltl</name>
    <name type="common">Iberian ribbed newt</name>
    <dbReference type="NCBI Taxonomy" id="8319"/>
    <lineage>
        <taxon>Eukaryota</taxon>
        <taxon>Metazoa</taxon>
        <taxon>Chordata</taxon>
        <taxon>Craniata</taxon>
        <taxon>Vertebrata</taxon>
        <taxon>Euteleostomi</taxon>
        <taxon>Amphibia</taxon>
        <taxon>Batrachia</taxon>
        <taxon>Caudata</taxon>
        <taxon>Salamandroidea</taxon>
        <taxon>Salamandridae</taxon>
        <taxon>Pleurodelinae</taxon>
        <taxon>Pleurodeles</taxon>
    </lineage>
</organism>
<dbReference type="AlphaFoldDB" id="A0AAV7Q1A3"/>
<feature type="region of interest" description="Disordered" evidence="1">
    <location>
        <begin position="1"/>
        <end position="99"/>
    </location>
</feature>
<accession>A0AAV7Q1A3</accession>
<comment type="caution">
    <text evidence="2">The sequence shown here is derived from an EMBL/GenBank/DDBJ whole genome shotgun (WGS) entry which is preliminary data.</text>
</comment>
<keyword evidence="3" id="KW-1185">Reference proteome</keyword>
<gene>
    <name evidence="2" type="ORF">NDU88_000595</name>
</gene>
<proteinExistence type="predicted"/>
<feature type="compositionally biased region" description="Basic residues" evidence="1">
    <location>
        <begin position="57"/>
        <end position="68"/>
    </location>
</feature>
<dbReference type="EMBL" id="JANPWB010000010">
    <property type="protein sequence ID" value="KAJ1134131.1"/>
    <property type="molecule type" value="Genomic_DNA"/>
</dbReference>
<dbReference type="Proteomes" id="UP001066276">
    <property type="component" value="Chromosome 6"/>
</dbReference>
<reference evidence="2" key="1">
    <citation type="journal article" date="2022" name="bioRxiv">
        <title>Sequencing and chromosome-scale assembly of the giantPleurodeles waltlgenome.</title>
        <authorList>
            <person name="Brown T."/>
            <person name="Elewa A."/>
            <person name="Iarovenko S."/>
            <person name="Subramanian E."/>
            <person name="Araus A.J."/>
            <person name="Petzold A."/>
            <person name="Susuki M."/>
            <person name="Suzuki K.-i.T."/>
            <person name="Hayashi T."/>
            <person name="Toyoda A."/>
            <person name="Oliveira C."/>
            <person name="Osipova E."/>
            <person name="Leigh N.D."/>
            <person name="Simon A."/>
            <person name="Yun M.H."/>
        </authorList>
    </citation>
    <scope>NUCLEOTIDE SEQUENCE</scope>
    <source>
        <strain evidence="2">20211129_DDA</strain>
        <tissue evidence="2">Liver</tissue>
    </source>
</reference>